<dbReference type="Pfam" id="PF13434">
    <property type="entry name" value="Lys_Orn_oxgnase"/>
    <property type="match status" value="1"/>
</dbReference>
<dbReference type="Pfam" id="PF13450">
    <property type="entry name" value="NAD_binding_8"/>
    <property type="match status" value="1"/>
</dbReference>
<keyword evidence="8" id="KW-0521">NADP</keyword>
<evidence type="ECO:0000256" key="10">
    <source>
        <dbReference type="ARBA" id="ARBA00023033"/>
    </source>
</evidence>
<evidence type="ECO:0000256" key="13">
    <source>
        <dbReference type="ARBA" id="ARBA00032493"/>
    </source>
</evidence>
<evidence type="ECO:0000256" key="7">
    <source>
        <dbReference type="ARBA" id="ARBA00022827"/>
    </source>
</evidence>
<evidence type="ECO:0000313" key="17">
    <source>
        <dbReference type="EMBL" id="UUY04466.1"/>
    </source>
</evidence>
<name>A0ABY5PIM9_9ACTN</name>
<evidence type="ECO:0000256" key="6">
    <source>
        <dbReference type="ARBA" id="ARBA00022630"/>
    </source>
</evidence>
<comment type="similarity">
    <text evidence="3">Belongs to the lysine N(6)-hydroxylase/L-ornithine N(5)-oxygenase family.</text>
</comment>
<feature type="compositionally biased region" description="Low complexity" evidence="16">
    <location>
        <begin position="498"/>
        <end position="509"/>
    </location>
</feature>
<evidence type="ECO:0000256" key="5">
    <source>
        <dbReference type="ARBA" id="ARBA00016406"/>
    </source>
</evidence>
<keyword evidence="6" id="KW-0285">Flavoprotein</keyword>
<evidence type="ECO:0000313" key="18">
    <source>
        <dbReference type="Proteomes" id="UP001058860"/>
    </source>
</evidence>
<gene>
    <name evidence="17" type="ORF">LRS13_02725</name>
</gene>
<keyword evidence="9" id="KW-0560">Oxidoreductase</keyword>
<accession>A0ABY5PIM9</accession>
<keyword evidence="10" id="KW-0503">Monooxygenase</keyword>
<organism evidence="17 18">
    <name type="scientific">Svornostia abyssi</name>
    <dbReference type="NCBI Taxonomy" id="2898438"/>
    <lineage>
        <taxon>Bacteria</taxon>
        <taxon>Bacillati</taxon>
        <taxon>Actinomycetota</taxon>
        <taxon>Thermoleophilia</taxon>
        <taxon>Solirubrobacterales</taxon>
        <taxon>Baekduiaceae</taxon>
        <taxon>Svornostia</taxon>
    </lineage>
</organism>
<dbReference type="PANTHER" id="PTHR42877:SF4">
    <property type="entry name" value="FAD_NAD(P)-BINDING DOMAIN-CONTAINING PROTEIN-RELATED"/>
    <property type="match status" value="1"/>
</dbReference>
<dbReference type="Gene3D" id="3.50.50.60">
    <property type="entry name" value="FAD/NAD(P)-binding domain"/>
    <property type="match status" value="2"/>
</dbReference>
<dbReference type="EMBL" id="CP088295">
    <property type="protein sequence ID" value="UUY04466.1"/>
    <property type="molecule type" value="Genomic_DNA"/>
</dbReference>
<comment type="cofactor">
    <cofactor evidence="1">
        <name>FAD</name>
        <dbReference type="ChEBI" id="CHEBI:57692"/>
    </cofactor>
</comment>
<dbReference type="PANTHER" id="PTHR42877">
    <property type="entry name" value="L-ORNITHINE N(5)-MONOOXYGENASE-RELATED"/>
    <property type="match status" value="1"/>
</dbReference>
<keyword evidence="7" id="KW-0274">FAD</keyword>
<protein>
    <recommendedName>
        <fullName evidence="5">L-lysine N6-monooxygenase MbtG</fullName>
        <ecNumber evidence="4">1.14.13.59</ecNumber>
    </recommendedName>
    <alternativeName>
        <fullName evidence="14">Lysine 6-N-hydroxylase</fullName>
    </alternativeName>
    <alternativeName>
        <fullName evidence="13">Lysine N6-hydroxylase</fullName>
    </alternativeName>
    <alternativeName>
        <fullName evidence="11">Lysine-N-oxygenase</fullName>
    </alternativeName>
    <alternativeName>
        <fullName evidence="12">Mycobactin synthase protein G</fullName>
    </alternativeName>
</protein>
<evidence type="ECO:0000256" key="8">
    <source>
        <dbReference type="ARBA" id="ARBA00022857"/>
    </source>
</evidence>
<dbReference type="InterPro" id="IPR051209">
    <property type="entry name" value="FAD-bind_Monooxygenase_sf"/>
</dbReference>
<dbReference type="SUPFAM" id="SSF51905">
    <property type="entry name" value="FAD/NAD(P)-binding domain"/>
    <property type="match status" value="2"/>
</dbReference>
<comment type="catalytic activity">
    <reaction evidence="15">
        <text>L-lysine + NADPH + O2 = N(6)-hydroxy-L-lysine + NADP(+) + H2O</text>
        <dbReference type="Rhea" id="RHEA:23228"/>
        <dbReference type="ChEBI" id="CHEBI:15377"/>
        <dbReference type="ChEBI" id="CHEBI:15379"/>
        <dbReference type="ChEBI" id="CHEBI:32551"/>
        <dbReference type="ChEBI" id="CHEBI:57783"/>
        <dbReference type="ChEBI" id="CHEBI:57820"/>
        <dbReference type="ChEBI" id="CHEBI:58349"/>
        <dbReference type="EC" id="1.14.13.59"/>
    </reaction>
</comment>
<evidence type="ECO:0000256" key="15">
    <source>
        <dbReference type="ARBA" id="ARBA00048407"/>
    </source>
</evidence>
<dbReference type="Proteomes" id="UP001058860">
    <property type="component" value="Chromosome"/>
</dbReference>
<comment type="pathway">
    <text evidence="2">Siderophore biosynthesis.</text>
</comment>
<evidence type="ECO:0000256" key="16">
    <source>
        <dbReference type="SAM" id="MobiDB-lite"/>
    </source>
</evidence>
<evidence type="ECO:0000256" key="9">
    <source>
        <dbReference type="ARBA" id="ARBA00023002"/>
    </source>
</evidence>
<dbReference type="InterPro" id="IPR036188">
    <property type="entry name" value="FAD/NAD-bd_sf"/>
</dbReference>
<evidence type="ECO:0000256" key="12">
    <source>
        <dbReference type="ARBA" id="ARBA00031158"/>
    </source>
</evidence>
<dbReference type="InterPro" id="IPR025700">
    <property type="entry name" value="Lys/Orn_oxygenase"/>
</dbReference>
<reference evidence="18" key="1">
    <citation type="submission" date="2021-11" db="EMBL/GenBank/DDBJ databases">
        <title>Cultivation dependent microbiological survey of springs from the worlds oldest radium mine currently devoted to the extraction of radon-saturated water.</title>
        <authorList>
            <person name="Kapinusova G."/>
            <person name="Smrhova T."/>
            <person name="Strejcek M."/>
            <person name="Suman J."/>
            <person name="Jani K."/>
            <person name="Pajer P."/>
            <person name="Uhlik O."/>
        </authorList>
    </citation>
    <scope>NUCLEOTIDE SEQUENCE [LARGE SCALE GENOMIC DNA]</scope>
    <source>
        <strain evidence="18">J379</strain>
    </source>
</reference>
<evidence type="ECO:0000256" key="2">
    <source>
        <dbReference type="ARBA" id="ARBA00004924"/>
    </source>
</evidence>
<evidence type="ECO:0000256" key="1">
    <source>
        <dbReference type="ARBA" id="ARBA00001974"/>
    </source>
</evidence>
<evidence type="ECO:0000256" key="4">
    <source>
        <dbReference type="ARBA" id="ARBA00013076"/>
    </source>
</evidence>
<evidence type="ECO:0000256" key="14">
    <source>
        <dbReference type="ARBA" id="ARBA00032738"/>
    </source>
</evidence>
<dbReference type="EC" id="1.14.13.59" evidence="4"/>
<evidence type="ECO:0000256" key="11">
    <source>
        <dbReference type="ARBA" id="ARBA00029939"/>
    </source>
</evidence>
<sequence length="509" mass="56317">MAAQATDVLILGAGFAGVCAGARLRAAGRFDFVVLDRGDEPGGTWRDNTYPGCACDVPSTLYSFSFAPNPDWSRIFAPQPEIQAYLGDVIDRTGVRPHLRLGVEVQSAAWHEDEARWHVTTSDVDYVARVLISGAGPWHEPLIPDLPGLDDFTGTTFHSSRWDHDHDLRGERVAVIGSGASAVQFVPKIAPDVAHLDLYQRTPHWVLPKPDRPYPDAMRELYRRWPVTQRAAHEGLRVAAEGLGWATRHARTMGPIQRLAERHLARQVSDPDLRAALTPDFTIGCKRMLMSNSYYPSLTRENVTVVPHAVTEVRARSVVGADGVERPADTIIFGTGFRILDMPVADLVRGRDGRTMAEIWQGSPRGYLGTTVSGFPNLFVLLGPNLGNGHSSATVLLEQQMTYVVRALEAMDRELLDAVDVREDVQRTFNAQVDDAIAGTVWNAGGCGSYYFDSTGRNSFMYPWSTLHHRRRTRRFDLSNYRTVSRSAPAKDRPTWNSPTPSVVSTSSS</sequence>
<keyword evidence="18" id="KW-1185">Reference proteome</keyword>
<evidence type="ECO:0000256" key="3">
    <source>
        <dbReference type="ARBA" id="ARBA00007588"/>
    </source>
</evidence>
<dbReference type="RefSeq" id="WP_353864948.1">
    <property type="nucleotide sequence ID" value="NZ_CP088295.1"/>
</dbReference>
<proteinExistence type="inferred from homology"/>
<feature type="region of interest" description="Disordered" evidence="16">
    <location>
        <begin position="484"/>
        <end position="509"/>
    </location>
</feature>